<accession>Q097A3</accession>
<gene>
    <name evidence="2" type="ORF">STIAU_3107</name>
</gene>
<proteinExistence type="predicted"/>
<name>Q097A3_STIAD</name>
<organism evidence="2 3">
    <name type="scientific">Stigmatella aurantiaca (strain DW4/3-1)</name>
    <dbReference type="NCBI Taxonomy" id="378806"/>
    <lineage>
        <taxon>Bacteria</taxon>
        <taxon>Pseudomonadati</taxon>
        <taxon>Myxococcota</taxon>
        <taxon>Myxococcia</taxon>
        <taxon>Myxococcales</taxon>
        <taxon>Cystobacterineae</taxon>
        <taxon>Archangiaceae</taxon>
        <taxon>Stigmatella</taxon>
    </lineage>
</organism>
<protein>
    <recommendedName>
        <fullName evidence="4">PilC beta-propeller domain-containing protein</fullName>
    </recommendedName>
</protein>
<evidence type="ECO:0000313" key="3">
    <source>
        <dbReference type="Proteomes" id="UP000032702"/>
    </source>
</evidence>
<reference evidence="2 3" key="1">
    <citation type="submission" date="2006-04" db="EMBL/GenBank/DDBJ databases">
        <authorList>
            <person name="Nierman W.C."/>
        </authorList>
    </citation>
    <scope>NUCLEOTIDE SEQUENCE [LARGE SCALE GENOMIC DNA]</scope>
    <source>
        <strain evidence="2 3">DW4/3-1</strain>
    </source>
</reference>
<evidence type="ECO:0008006" key="4">
    <source>
        <dbReference type="Google" id="ProtNLM"/>
    </source>
</evidence>
<dbReference type="InterPro" id="IPR036465">
    <property type="entry name" value="vWFA_dom_sf"/>
</dbReference>
<dbReference type="PATRIC" id="fig|378806.16.peg.7127"/>
<sequence length="1551" mass="166326">MCALELARSPRAPLGGRQVRLTTLPGRRGHREGQLRGGLLHGNLRNSRPFLGIRDTGEPPRARAPARMGRRPSPHLGSVEHAQQDRGGQWPAAARLVPGQPVAESRKEAKGKPPGGGACCYGSVRLFGNASLSGGIVMKRFYLSLLWLGAAGAASAQLGSSSTSPACCQLTTSLIQDVLNPEPPSDERFLSARIPVAPPPNIHFIVDTSGSMLELPQIINSQYKPFYEATVNGCENPALQAFSDSHGWDPTFQYPVPDTGTGLGADTGFPNLFQDNKYYMMGGWEALNAPPPLGDTKEMACSRVPNWNTTNAAQYARCLTCLNTRGYFRVYDSSTSDNRVNPNFILWGRFLNFNPPKYVTVRAALKQVLKNLKGARAGISTFTQTSSANTLKMQPGCQGILANADAFDSSRTGFIATINSLTFNTATPLARALLNTGYYFTSDQTVYKDVFGFGATNPTVGYAYPTDFKNEPLSSENRSVCWGDQASAVIILTDGEPNTDTLGSAVVQKIRSRNGGPVSCPPSAPCADTPNDANAMLDDVAKLLFTNDLQYSTPPIVGALNTSGQQSLRVYTVGFAIDSNLLKNAAAVGGGRSYTAHDAAGLRQALQDALLRETVKMRTTALAGPSVESLLVNGQGAAVVPRAQAPLDETAPWRGFLYRFQLTSERALGCDPANPWFGDLNSDGDCDDTHLLDVDGDPVVETSIGGFVKQNAPENQARPFWEAGLVLSQADPMRQQWKYRKIFTAIDSNQDGKLDRWDWPQAFDEGNAGQLMDALGISQNPGGCEDLRVRLNLASLTPLDCAKLVIRWYRGADVLNPDPALREYDRPFLLHGIVHSTPITVEPPLPKSLCGTSPQCTPALYSGATPLQGGYDVPGNANADAYEKYVAEAGGRDKVLLVGSNGGMLHAFHAGQRLFTDAASGLGQYDAGTGRELWAFVPPDVLPKLRPNVGKHASLLDGTAMVRQVWMDGGGWAEQDGVKQPEEFRTVVVMGTGRGGVHHFALDVTELLTANASPTSLLSTFLWMWPQPCDALSLQVGQSVSHFSPQTPPIGPVALSPEADNALRSLAGGWGSNPPSPWLIDGEPARERWVVALNGGDDPYQVRGRGMAMVDLTSGHTVWSFFLGDGQGRSEKLLYPVTAGIALADVGSSYGTAHEPDQLFDTATVGDYGGQLWTVRFWRPGTWDAARQRVNNWHAARSFRVENLAGRTGHPEALRGPFASMATQVVQPGTGFLRTFVGTGDRQNLSEAASVCRPGNPRACAEQGCRVENTLAVDRGSLLASVASANYQSHAYWYGGQSTDASGLACANSQVRLFTAHAAENGCPSARYEMLDYKCDGNPGTWNCRVQTDTRMPFRYVRSQPLYPERFYGVWSYGGHPSRTFNTEAEAAVFDSQMMTDGNLVDVGQFDASGQVSPGEVEAPALAAGWSLQYGTAFQRTSTSATAVGGCMLWNSLEARETSAPGGSREGPHLARLYQADAITGKATCAAGFSQGASGTRARFLGFATPVSLPEPVPQHVWIGGQVHTSVLLSTPNRTLGGNGQPPLVSFPVSP</sequence>
<dbReference type="Proteomes" id="UP000032702">
    <property type="component" value="Unassembled WGS sequence"/>
</dbReference>
<dbReference type="PROSITE" id="PS00018">
    <property type="entry name" value="EF_HAND_1"/>
    <property type="match status" value="1"/>
</dbReference>
<feature type="region of interest" description="Disordered" evidence="1">
    <location>
        <begin position="22"/>
        <end position="89"/>
    </location>
</feature>
<evidence type="ECO:0000313" key="2">
    <source>
        <dbReference type="EMBL" id="EAU67854.1"/>
    </source>
</evidence>
<dbReference type="Gene3D" id="3.40.50.410">
    <property type="entry name" value="von Willebrand factor, type A domain"/>
    <property type="match status" value="1"/>
</dbReference>
<dbReference type="InterPro" id="IPR018247">
    <property type="entry name" value="EF_Hand_1_Ca_BS"/>
</dbReference>
<comment type="caution">
    <text evidence="2">The sequence shown here is derived from an EMBL/GenBank/DDBJ whole genome shotgun (WGS) entry which is preliminary data.</text>
</comment>
<dbReference type="EMBL" id="AAMD01000026">
    <property type="protein sequence ID" value="EAU67854.1"/>
    <property type="molecule type" value="Genomic_DNA"/>
</dbReference>
<evidence type="ECO:0000256" key="1">
    <source>
        <dbReference type="SAM" id="MobiDB-lite"/>
    </source>
</evidence>